<dbReference type="InterPro" id="IPR000415">
    <property type="entry name" value="Nitroreductase-like"/>
</dbReference>
<dbReference type="InterPro" id="IPR035985">
    <property type="entry name" value="Ubiquitin-activating_enz"/>
</dbReference>
<dbReference type="GO" id="GO:0016491">
    <property type="term" value="F:oxidoreductase activity"/>
    <property type="evidence" value="ECO:0007669"/>
    <property type="project" value="InterPro"/>
</dbReference>
<feature type="domain" description="THIF-type NAD/FAD binding fold" evidence="2">
    <location>
        <begin position="89"/>
        <end position="226"/>
    </location>
</feature>
<protein>
    <submittedName>
        <fullName evidence="3">UBA/THIF-type NAD/FAD binding fold protein</fullName>
    </submittedName>
</protein>
<dbReference type="AlphaFoldDB" id="A0A5Q5BHV0"/>
<organism evidence="3">
    <name type="scientific">Mycobacterium sp. (strain MCS)</name>
    <dbReference type="NCBI Taxonomy" id="164756"/>
    <lineage>
        <taxon>Bacteria</taxon>
        <taxon>Bacillati</taxon>
        <taxon>Actinomycetota</taxon>
        <taxon>Actinomycetes</taxon>
        <taxon>Mycobacteriales</taxon>
        <taxon>Mycobacteriaceae</taxon>
        <taxon>Mycobacterium</taxon>
    </lineage>
</organism>
<dbReference type="Pfam" id="PF00899">
    <property type="entry name" value="ThiF"/>
    <property type="match status" value="1"/>
</dbReference>
<dbReference type="GO" id="GO:0061504">
    <property type="term" value="P:cyclic threonylcarbamoyladenosine biosynthetic process"/>
    <property type="evidence" value="ECO:0007669"/>
    <property type="project" value="TreeGrafter"/>
</dbReference>
<dbReference type="CDD" id="cd01483">
    <property type="entry name" value="E1_enzyme_family"/>
    <property type="match status" value="1"/>
</dbReference>
<sequence>MTRSTTDQTVYTASVLTDDADRDALATLRSDPGIEFVDRAAELRSALAELRPPADGELADEPIRWAYFPWRRTVVSVLGPRAHSRLRLDRNRNLITASEQQRLGRLRVGVIGLSVGHAVAHTLAAQGVCGELRLADFDGLEVSNLNRVPASLVDLGVNKAVVAARRIAELDPHLPVQVLTDGVTPATVEEFLDGLDVVVEECDSLDVKVLVREHARARRIPVLMATSDRGLLDVERFDVDPSRPLLHGLLGDIDSAALSGLTSKDKVPYVLRILDASALSSRMAASLVEVGTSLTTWPQLAGEVALGATAVTEAVRRIGLGEPLPSGRVRMDAAALLDRVEDPLASPAVEDTADDRVADSETDSVPEKVAAAAVRAPSGGNSQPWHIELQSDAVHLWVAPEATSAMDVAYRGSAVALGAAVFNARIAAAAHHRAADVHIERGDERSPLRAVVRLGRAEDEELARLYPAMLRRETNRHHGSGTPIGAPEIEAMAAAARAEGGRLAMLTDTRDMAEAAEILAATDRIRYLTPRLHSEMFSELRWPGDPAPDSGIDVRTLELGPTDLVKLDILRRGEVMADLARWEAGSALGEDTYDRLTSSAALGVVTVTGHTLPDYLRGGAATEAVWIAAEQHGVATHPVSPVFLYAHGDRELAELSPAFAGELGELQRRFRALTGIGAEESEALVLRFSIAPRPSMRSRRRRLSTPAPA</sequence>
<evidence type="ECO:0000259" key="2">
    <source>
        <dbReference type="Pfam" id="PF00899"/>
    </source>
</evidence>
<accession>A0A5Q5BHV0</accession>
<dbReference type="Gene3D" id="3.40.50.720">
    <property type="entry name" value="NAD(P)-binding Rossmann-like Domain"/>
    <property type="match status" value="1"/>
</dbReference>
<dbReference type="GO" id="GO:0008641">
    <property type="term" value="F:ubiquitin-like modifier activating enzyme activity"/>
    <property type="evidence" value="ECO:0007669"/>
    <property type="project" value="InterPro"/>
</dbReference>
<dbReference type="Gene3D" id="3.40.109.10">
    <property type="entry name" value="NADH Oxidase"/>
    <property type="match status" value="1"/>
</dbReference>
<evidence type="ECO:0000256" key="1">
    <source>
        <dbReference type="SAM" id="MobiDB-lite"/>
    </source>
</evidence>
<proteinExistence type="predicted"/>
<dbReference type="SUPFAM" id="SSF55469">
    <property type="entry name" value="FMN-dependent nitroreductase-like"/>
    <property type="match status" value="1"/>
</dbReference>
<dbReference type="KEGG" id="mmc:Mmcs_1749"/>
<reference evidence="3" key="1">
    <citation type="submission" date="2006-06" db="EMBL/GenBank/DDBJ databases">
        <title>Complete sequence of chromosome of Mycobacterium sp. MCS.</title>
        <authorList>
            <consortium name="US DOE Joint Genome Institute"/>
            <person name="Copeland A."/>
            <person name="Lucas S."/>
            <person name="Lapidus A."/>
            <person name="Barry K."/>
            <person name="Detter J.C."/>
            <person name="Glavina del Rio T."/>
            <person name="Hammon N."/>
            <person name="Israni S."/>
            <person name="Dalin E."/>
            <person name="Tice H."/>
            <person name="Pitluck S."/>
            <person name="Martinez M."/>
            <person name="Schmutz J."/>
            <person name="Larimer F."/>
            <person name="Land M."/>
            <person name="Hauser L."/>
            <person name="Kyrpides N."/>
            <person name="Kim E."/>
            <person name="Miller C.D."/>
            <person name="Hughes J.E."/>
            <person name="Anderson A.J."/>
            <person name="Sims R.C."/>
            <person name="Richardson P."/>
        </authorList>
    </citation>
    <scope>NUCLEOTIDE SEQUENCE [LARGE SCALE GENOMIC DNA]</scope>
    <source>
        <strain evidence="3">MCS</strain>
    </source>
</reference>
<dbReference type="InterPro" id="IPR045886">
    <property type="entry name" value="ThiF/MoeB/HesA"/>
</dbReference>
<dbReference type="PANTHER" id="PTHR43267:SF3">
    <property type="entry name" value="THIF PROTEIN"/>
    <property type="match status" value="1"/>
</dbReference>
<dbReference type="PANTHER" id="PTHR43267">
    <property type="entry name" value="TRNA THREONYLCARBAMOYLADENOSINE DEHYDRATASE"/>
    <property type="match status" value="1"/>
</dbReference>
<dbReference type="SUPFAM" id="SSF69572">
    <property type="entry name" value="Activating enzymes of the ubiquitin-like proteins"/>
    <property type="match status" value="1"/>
</dbReference>
<dbReference type="GO" id="GO:0061503">
    <property type="term" value="F:tRNA threonylcarbamoyladenosine dehydratase"/>
    <property type="evidence" value="ECO:0007669"/>
    <property type="project" value="TreeGrafter"/>
</dbReference>
<evidence type="ECO:0000313" key="3">
    <source>
        <dbReference type="EMBL" id="ABG07858.1"/>
    </source>
</evidence>
<dbReference type="NCBIfam" id="NF005901">
    <property type="entry name" value="PRK07877.1"/>
    <property type="match status" value="1"/>
</dbReference>
<dbReference type="EMBL" id="CP000384">
    <property type="protein sequence ID" value="ABG07858.1"/>
    <property type="molecule type" value="Genomic_DNA"/>
</dbReference>
<name>A0A5Q5BHV0_MYCSS</name>
<gene>
    <name evidence="3" type="ordered locus">Mmcs_1749</name>
</gene>
<feature type="region of interest" description="Disordered" evidence="1">
    <location>
        <begin position="345"/>
        <end position="365"/>
    </location>
</feature>
<dbReference type="InterPro" id="IPR000594">
    <property type="entry name" value="ThiF_NAD_FAD-bd"/>
</dbReference>